<feature type="transmembrane region" description="Helical" evidence="2">
    <location>
        <begin position="39"/>
        <end position="60"/>
    </location>
</feature>
<feature type="compositionally biased region" description="Acidic residues" evidence="1">
    <location>
        <begin position="17"/>
        <end position="27"/>
    </location>
</feature>
<dbReference type="Proteomes" id="UP000199170">
    <property type="component" value="Unassembled WGS sequence"/>
</dbReference>
<keyword evidence="5" id="KW-1185">Reference proteome</keyword>
<feature type="region of interest" description="Disordered" evidence="1">
    <location>
        <begin position="1"/>
        <end position="33"/>
    </location>
</feature>
<dbReference type="STRING" id="660517.SAMN04487946_103206"/>
<keyword evidence="2" id="KW-0472">Membrane</keyword>
<gene>
    <name evidence="4" type="ORF">SAMN04487946_103206</name>
</gene>
<sequence length="94" mass="10097">MPSTTSAEDRGDTAATPDEEFDPDDPLDSTSGGKNRRRAALAVAPFLAVGLADVVLLLGWGIQPLWAFAILPPILFCSVLAYIVFSTDFLEDRT</sequence>
<name>A0A1H3F7H0_9EURY</name>
<evidence type="ECO:0000313" key="5">
    <source>
        <dbReference type="Proteomes" id="UP000199170"/>
    </source>
</evidence>
<dbReference type="OrthoDB" id="178052at2157"/>
<feature type="transmembrane region" description="Helical" evidence="2">
    <location>
        <begin position="66"/>
        <end position="85"/>
    </location>
</feature>
<organism evidence="4 5">
    <name type="scientific">Halobellus clavatus</name>
    <dbReference type="NCBI Taxonomy" id="660517"/>
    <lineage>
        <taxon>Archaea</taxon>
        <taxon>Methanobacteriati</taxon>
        <taxon>Methanobacteriota</taxon>
        <taxon>Stenosarchaea group</taxon>
        <taxon>Halobacteria</taxon>
        <taxon>Halobacteriales</taxon>
        <taxon>Haloferacaceae</taxon>
        <taxon>Halobellus</taxon>
    </lineage>
</organism>
<dbReference type="RefSeq" id="WP_089766470.1">
    <property type="nucleotide sequence ID" value="NZ_FNPB01000003.1"/>
</dbReference>
<dbReference type="AlphaFoldDB" id="A0A1H3F7H0"/>
<evidence type="ECO:0000313" key="4">
    <source>
        <dbReference type="EMBL" id="SDX86880.1"/>
    </source>
</evidence>
<dbReference type="EMBL" id="FNPB01000003">
    <property type="protein sequence ID" value="SDX86880.1"/>
    <property type="molecule type" value="Genomic_DNA"/>
</dbReference>
<evidence type="ECO:0000256" key="2">
    <source>
        <dbReference type="SAM" id="Phobius"/>
    </source>
</evidence>
<dbReference type="Pfam" id="PF26465">
    <property type="entry name" value="DUF8142"/>
    <property type="match status" value="1"/>
</dbReference>
<keyword evidence="2" id="KW-0812">Transmembrane</keyword>
<dbReference type="InterPro" id="IPR058455">
    <property type="entry name" value="DUF8142"/>
</dbReference>
<evidence type="ECO:0000259" key="3">
    <source>
        <dbReference type="Pfam" id="PF26465"/>
    </source>
</evidence>
<protein>
    <recommendedName>
        <fullName evidence="3">DUF8142 domain-containing protein</fullName>
    </recommendedName>
</protein>
<proteinExistence type="predicted"/>
<evidence type="ECO:0000256" key="1">
    <source>
        <dbReference type="SAM" id="MobiDB-lite"/>
    </source>
</evidence>
<reference evidence="5" key="1">
    <citation type="submission" date="2016-10" db="EMBL/GenBank/DDBJ databases">
        <authorList>
            <person name="Varghese N."/>
            <person name="Submissions S."/>
        </authorList>
    </citation>
    <scope>NUCLEOTIDE SEQUENCE [LARGE SCALE GENOMIC DNA]</scope>
    <source>
        <strain evidence="5">CGMCC 1.10118</strain>
    </source>
</reference>
<keyword evidence="2" id="KW-1133">Transmembrane helix</keyword>
<accession>A0A1H3F7H0</accession>
<feature type="domain" description="DUF8142" evidence="3">
    <location>
        <begin position="4"/>
        <end position="94"/>
    </location>
</feature>